<dbReference type="EMBL" id="JBBBNY010000001">
    <property type="protein sequence ID" value="MEI7035640.1"/>
    <property type="molecule type" value="Genomic_DNA"/>
</dbReference>
<feature type="transmembrane region" description="Helical" evidence="1">
    <location>
        <begin position="6"/>
        <end position="25"/>
    </location>
</feature>
<dbReference type="Proteomes" id="UP001381174">
    <property type="component" value="Unassembled WGS sequence"/>
</dbReference>
<evidence type="ECO:0000313" key="2">
    <source>
        <dbReference type="EMBL" id="MEI7035640.1"/>
    </source>
</evidence>
<comment type="caution">
    <text evidence="2">The sequence shown here is derived from an EMBL/GenBank/DDBJ whole genome shotgun (WGS) entry which is preliminary data.</text>
</comment>
<reference evidence="2 3" key="1">
    <citation type="journal article" date="2014" name="Int. J. Syst. Evol. Microbiol.">
        <title>Fulvimonas yonginensis sp. nov., isolated from greenhouse soil, and emended description of the genus Fulvimonas.</title>
        <authorList>
            <person name="Ahn J.H."/>
            <person name="Kim S.J."/>
            <person name="Weon H.Y."/>
            <person name="Hong S.B."/>
            <person name="Seok S.J."/>
            <person name="Kwon S.W."/>
        </authorList>
    </citation>
    <scope>NUCLEOTIDE SEQUENCE [LARGE SCALE GENOMIC DNA]</scope>
    <source>
        <strain evidence="2 3">KACC 16952</strain>
    </source>
</reference>
<keyword evidence="1" id="KW-1133">Transmembrane helix</keyword>
<accession>A0ABU8J8K4</accession>
<sequence length="140" mass="15601">MAEFFTGLSTILTIVGWFFFGFGIANRIRLRKKKITPTKRQLWQWWFLMVGAWVLGGICLLIGNHMATSQAQAANPAVAEQSLADFEAALSNPSTTDTDQCVDHWVGAYRKDAGEDAVVTQDQLDEWTGWCKEGKQAPGF</sequence>
<evidence type="ECO:0000313" key="3">
    <source>
        <dbReference type="Proteomes" id="UP001381174"/>
    </source>
</evidence>
<keyword evidence="1" id="KW-0812">Transmembrane</keyword>
<proteinExistence type="predicted"/>
<protein>
    <submittedName>
        <fullName evidence="2">Uncharacterized protein</fullName>
    </submittedName>
</protein>
<dbReference type="RefSeq" id="WP_336806254.1">
    <property type="nucleotide sequence ID" value="NZ_JBBBNY010000001.1"/>
</dbReference>
<keyword evidence="3" id="KW-1185">Reference proteome</keyword>
<keyword evidence="1" id="KW-0472">Membrane</keyword>
<gene>
    <name evidence="2" type="ORF">WAT24_02575</name>
</gene>
<organism evidence="2 3">
    <name type="scientific">Fulvimonas yonginensis</name>
    <dbReference type="NCBI Taxonomy" id="1495200"/>
    <lineage>
        <taxon>Bacteria</taxon>
        <taxon>Pseudomonadati</taxon>
        <taxon>Pseudomonadota</taxon>
        <taxon>Gammaproteobacteria</taxon>
        <taxon>Lysobacterales</taxon>
        <taxon>Rhodanobacteraceae</taxon>
        <taxon>Fulvimonas</taxon>
    </lineage>
</organism>
<name>A0ABU8J8K4_9GAMM</name>
<evidence type="ECO:0000256" key="1">
    <source>
        <dbReference type="SAM" id="Phobius"/>
    </source>
</evidence>
<feature type="transmembrane region" description="Helical" evidence="1">
    <location>
        <begin position="45"/>
        <end position="63"/>
    </location>
</feature>